<dbReference type="EMBL" id="CACTIH010002038">
    <property type="protein sequence ID" value="CAA2972092.1"/>
    <property type="molecule type" value="Genomic_DNA"/>
</dbReference>
<name>A0A8S0R1Y2_OLEEU</name>
<evidence type="ECO:0000313" key="1">
    <source>
        <dbReference type="EMBL" id="CAA2972092.1"/>
    </source>
</evidence>
<evidence type="ECO:0000313" key="2">
    <source>
        <dbReference type="Proteomes" id="UP000594638"/>
    </source>
</evidence>
<dbReference type="AlphaFoldDB" id="A0A8S0R1Y2"/>
<sequence length="72" mass="8445">MTLNQGQGAVNHALVMWTYILNQTWFPVSLEFKNTEICVKVFGEMPYRDLVSWTDDFGVCWVKRMMVALLDR</sequence>
<accession>A0A8S0R1Y2</accession>
<comment type="caution">
    <text evidence="1">The sequence shown here is derived from an EMBL/GenBank/DDBJ whole genome shotgun (WGS) entry which is preliminary data.</text>
</comment>
<dbReference type="Gramene" id="OE9A028479T1">
    <property type="protein sequence ID" value="OE9A028479C1"/>
    <property type="gene ID" value="OE9A028479"/>
</dbReference>
<organism evidence="1 2">
    <name type="scientific">Olea europaea subsp. europaea</name>
    <dbReference type="NCBI Taxonomy" id="158383"/>
    <lineage>
        <taxon>Eukaryota</taxon>
        <taxon>Viridiplantae</taxon>
        <taxon>Streptophyta</taxon>
        <taxon>Embryophyta</taxon>
        <taxon>Tracheophyta</taxon>
        <taxon>Spermatophyta</taxon>
        <taxon>Magnoliopsida</taxon>
        <taxon>eudicotyledons</taxon>
        <taxon>Gunneridae</taxon>
        <taxon>Pentapetalae</taxon>
        <taxon>asterids</taxon>
        <taxon>lamiids</taxon>
        <taxon>Lamiales</taxon>
        <taxon>Oleaceae</taxon>
        <taxon>Oleeae</taxon>
        <taxon>Olea</taxon>
    </lineage>
</organism>
<dbReference type="Proteomes" id="UP000594638">
    <property type="component" value="Unassembled WGS sequence"/>
</dbReference>
<reference evidence="1 2" key="1">
    <citation type="submission" date="2019-12" db="EMBL/GenBank/DDBJ databases">
        <authorList>
            <person name="Alioto T."/>
            <person name="Alioto T."/>
            <person name="Gomez Garrido J."/>
        </authorList>
    </citation>
    <scope>NUCLEOTIDE SEQUENCE [LARGE SCALE GENOMIC DNA]</scope>
</reference>
<gene>
    <name evidence="1" type="ORF">OLEA9_A028479</name>
</gene>
<keyword evidence="2" id="KW-1185">Reference proteome</keyword>
<proteinExistence type="predicted"/>
<protein>
    <submittedName>
        <fullName evidence="1">Uncharacterized protein</fullName>
    </submittedName>
</protein>
<dbReference type="OrthoDB" id="1435725at2759"/>